<dbReference type="AlphaFoldDB" id="A0AA46TK65"/>
<keyword evidence="3" id="KW-1185">Reference proteome</keyword>
<organism evidence="2 3">
    <name type="scientific">Solicola gregarius</name>
    <dbReference type="NCBI Taxonomy" id="2908642"/>
    <lineage>
        <taxon>Bacteria</taxon>
        <taxon>Bacillati</taxon>
        <taxon>Actinomycetota</taxon>
        <taxon>Actinomycetes</taxon>
        <taxon>Propionibacteriales</taxon>
        <taxon>Nocardioidaceae</taxon>
        <taxon>Solicola</taxon>
    </lineage>
</organism>
<protein>
    <submittedName>
        <fullName evidence="2">Beta-lactamase family protein</fullName>
    </submittedName>
</protein>
<reference evidence="2" key="1">
    <citation type="submission" date="2022-01" db="EMBL/GenBank/DDBJ databases">
        <title>Nocardioidaceae gen. sp. A5X3R13.</title>
        <authorList>
            <person name="Lopez Marin M.A."/>
            <person name="Uhlik O."/>
        </authorList>
    </citation>
    <scope>NUCLEOTIDE SEQUENCE</scope>
    <source>
        <strain evidence="2">A5X3R13</strain>
    </source>
</reference>
<evidence type="ECO:0000313" key="2">
    <source>
        <dbReference type="EMBL" id="UYM06834.1"/>
    </source>
</evidence>
<sequence>MTAAHDVPGVSMAVLVDGQVVEAAAGVVNLRTRVPVTPDSVFMIQSITKVWTATLVMQLVDDGLCELDTPVREYLPEFRTADERASAEITIRHLLTHTGGFEGDIWAATTDGEDALERFVGDLVANAPQRTRPGTMYSYCSAGYGVLGRLVEVQREMSYSTAVRRYLAEPLGIDEIAFCANEALGFRTAIGHARPRPDAPQRPLQVWAVMPPSNPAAGNQLAMSARALIAFAGMHLADGATRNGDRPLSAKSARAMRVRQVDHPAAIGAPSGHGLGWFLSDRPGVVEHGGDMIGVAAMLRIVPEEGIAVAVLTNGGAAGPLMRDVIDPLLHDLAGVGRRPTVPSPPATSRTSNPDRYVGRYETRPALNEVTLDDDGRLWLTVADRREALTLAERAGSSAESIRSELRQVDGDLFVRTDAAGTGMGLVEFLDTDDSGRARFLHTGRAQQRTD</sequence>
<gene>
    <name evidence="2" type="ORF">L0C25_07090</name>
</gene>
<dbReference type="InterPro" id="IPR001466">
    <property type="entry name" value="Beta-lactam-related"/>
</dbReference>
<dbReference type="Proteomes" id="UP001164390">
    <property type="component" value="Chromosome"/>
</dbReference>
<dbReference type="InterPro" id="IPR050491">
    <property type="entry name" value="AmpC-like"/>
</dbReference>
<dbReference type="Pfam" id="PF00144">
    <property type="entry name" value="Beta-lactamase"/>
    <property type="match status" value="1"/>
</dbReference>
<dbReference type="SUPFAM" id="SSF56601">
    <property type="entry name" value="beta-lactamase/transpeptidase-like"/>
    <property type="match status" value="1"/>
</dbReference>
<dbReference type="Gene3D" id="3.40.710.10">
    <property type="entry name" value="DD-peptidase/beta-lactamase superfamily"/>
    <property type="match status" value="1"/>
</dbReference>
<dbReference type="KEGG" id="sgrg:L0C25_07090"/>
<name>A0AA46TK65_9ACTN</name>
<dbReference type="PANTHER" id="PTHR46825">
    <property type="entry name" value="D-ALANYL-D-ALANINE-CARBOXYPEPTIDASE/ENDOPEPTIDASE AMPH"/>
    <property type="match status" value="1"/>
</dbReference>
<accession>A0AA46TK65</accession>
<evidence type="ECO:0000313" key="3">
    <source>
        <dbReference type="Proteomes" id="UP001164390"/>
    </source>
</evidence>
<dbReference type="PANTHER" id="PTHR46825:SF9">
    <property type="entry name" value="BETA-LACTAMASE-RELATED DOMAIN-CONTAINING PROTEIN"/>
    <property type="match status" value="1"/>
</dbReference>
<dbReference type="InterPro" id="IPR012338">
    <property type="entry name" value="Beta-lactam/transpept-like"/>
</dbReference>
<evidence type="ECO:0000259" key="1">
    <source>
        <dbReference type="Pfam" id="PF00144"/>
    </source>
</evidence>
<dbReference type="RefSeq" id="WP_271635757.1">
    <property type="nucleotide sequence ID" value="NZ_CP094970.1"/>
</dbReference>
<feature type="domain" description="Beta-lactamase-related" evidence="1">
    <location>
        <begin position="3"/>
        <end position="317"/>
    </location>
</feature>
<dbReference type="EMBL" id="CP094970">
    <property type="protein sequence ID" value="UYM06834.1"/>
    <property type="molecule type" value="Genomic_DNA"/>
</dbReference>
<proteinExistence type="predicted"/>